<dbReference type="Gene3D" id="3.40.50.2020">
    <property type="match status" value="1"/>
</dbReference>
<name>A0A8C4SAV9_ERPCA</name>
<proteinExistence type="inferred from homology"/>
<dbReference type="Proteomes" id="UP000694620">
    <property type="component" value="Chromosome 8"/>
</dbReference>
<dbReference type="GO" id="GO:0005737">
    <property type="term" value="C:cytoplasm"/>
    <property type="evidence" value="ECO:0007669"/>
    <property type="project" value="TreeGrafter"/>
</dbReference>
<dbReference type="GO" id="GO:0006164">
    <property type="term" value="P:purine nucleotide biosynthetic process"/>
    <property type="evidence" value="ECO:0007669"/>
    <property type="project" value="TreeGrafter"/>
</dbReference>
<dbReference type="GeneTree" id="ENSGT00950000182803"/>
<evidence type="ECO:0000256" key="3">
    <source>
        <dbReference type="ARBA" id="ARBA00040164"/>
    </source>
</evidence>
<reference evidence="4" key="2">
    <citation type="submission" date="2025-08" db="UniProtKB">
        <authorList>
            <consortium name="Ensembl"/>
        </authorList>
    </citation>
    <scope>IDENTIFICATION</scope>
</reference>
<dbReference type="GO" id="GO:0000287">
    <property type="term" value="F:magnesium ion binding"/>
    <property type="evidence" value="ECO:0007669"/>
    <property type="project" value="InterPro"/>
</dbReference>
<evidence type="ECO:0000313" key="4">
    <source>
        <dbReference type="Ensembl" id="ENSECRP00000013991.1"/>
    </source>
</evidence>
<reference evidence="4" key="3">
    <citation type="submission" date="2025-09" db="UniProtKB">
        <authorList>
            <consortium name="Ensembl"/>
        </authorList>
    </citation>
    <scope>IDENTIFICATION</scope>
</reference>
<dbReference type="Pfam" id="PF14572">
    <property type="entry name" value="Pribosyl_synth"/>
    <property type="match status" value="2"/>
</dbReference>
<evidence type="ECO:0000256" key="2">
    <source>
        <dbReference type="ARBA" id="ARBA00037514"/>
    </source>
</evidence>
<dbReference type="GO" id="GO:0005524">
    <property type="term" value="F:ATP binding"/>
    <property type="evidence" value="ECO:0007669"/>
    <property type="project" value="TreeGrafter"/>
</dbReference>
<dbReference type="Ensembl" id="ENSECRT00000014233.1">
    <property type="protein sequence ID" value="ENSECRP00000013991.1"/>
    <property type="gene ID" value="ENSECRG00000009326.1"/>
</dbReference>
<dbReference type="InterPro" id="IPR005946">
    <property type="entry name" value="Rib-P_diPkinase"/>
</dbReference>
<sequence length="140" mass="15596">RAQYFAEQLHLGIAMIHGEAQDGVLDQVDGFHSLQSVKNIVVIHPSLEAPLLIPIEKPPFTVVEDDGDRIAIIVDNIIDDVDRVKERGAISVMATHGIFGIPHKIQKLQCPKIKTVEISMILSEAIRCIHNIFWNIGMDD</sequence>
<evidence type="ECO:0000256" key="1">
    <source>
        <dbReference type="ARBA" id="ARBA00006478"/>
    </source>
</evidence>
<dbReference type="GO" id="GO:0006015">
    <property type="term" value="P:5-phosphoribose 1-diphosphate biosynthetic process"/>
    <property type="evidence" value="ECO:0007669"/>
    <property type="project" value="TreeGrafter"/>
</dbReference>
<comment type="similarity">
    <text evidence="1">Belongs to the ribose-phosphate pyrophosphokinase family.</text>
</comment>
<accession>A0A8C4SAV9</accession>
<dbReference type="InterPro" id="IPR029057">
    <property type="entry name" value="PRTase-like"/>
</dbReference>
<dbReference type="AlphaFoldDB" id="A0A8C4SAV9"/>
<protein>
    <recommendedName>
        <fullName evidence="3">Phosphoribosyl pyrophosphate synthase-associated protein 2</fullName>
    </recommendedName>
</protein>
<reference evidence="4" key="1">
    <citation type="submission" date="2021-06" db="EMBL/GenBank/DDBJ databases">
        <authorList>
            <consortium name="Wellcome Sanger Institute Data Sharing"/>
        </authorList>
    </citation>
    <scope>NUCLEOTIDE SEQUENCE [LARGE SCALE GENOMIC DNA]</scope>
</reference>
<comment type="function">
    <text evidence="2">Seems to play a negative regulatory role in 5-phosphoribose 1-diphosphate synthesis.</text>
</comment>
<dbReference type="GO" id="GO:0004749">
    <property type="term" value="F:ribose phosphate diphosphokinase activity"/>
    <property type="evidence" value="ECO:0007669"/>
    <property type="project" value="TreeGrafter"/>
</dbReference>
<dbReference type="GO" id="GO:0002189">
    <property type="term" value="C:ribose phosphate diphosphokinase complex"/>
    <property type="evidence" value="ECO:0007669"/>
    <property type="project" value="TreeGrafter"/>
</dbReference>
<dbReference type="PANTHER" id="PTHR10210:SF29">
    <property type="entry name" value="PHOSPHORIBOSYL PYROPHOSPHATE SYNTHASE-ASSOCIATED PROTEIN 2"/>
    <property type="match status" value="1"/>
</dbReference>
<dbReference type="PANTHER" id="PTHR10210">
    <property type="entry name" value="RIBOSE-PHOSPHATE DIPHOSPHOKINASE FAMILY MEMBER"/>
    <property type="match status" value="1"/>
</dbReference>
<organism evidence="4 5">
    <name type="scientific">Erpetoichthys calabaricus</name>
    <name type="common">Rope fish</name>
    <name type="synonym">Calamoichthys calabaricus</name>
    <dbReference type="NCBI Taxonomy" id="27687"/>
    <lineage>
        <taxon>Eukaryota</taxon>
        <taxon>Metazoa</taxon>
        <taxon>Chordata</taxon>
        <taxon>Craniata</taxon>
        <taxon>Vertebrata</taxon>
        <taxon>Euteleostomi</taxon>
        <taxon>Actinopterygii</taxon>
        <taxon>Polypteriformes</taxon>
        <taxon>Polypteridae</taxon>
        <taxon>Erpetoichthys</taxon>
    </lineage>
</organism>
<dbReference type="SUPFAM" id="SSF53271">
    <property type="entry name" value="PRTase-like"/>
    <property type="match status" value="1"/>
</dbReference>
<evidence type="ECO:0000313" key="5">
    <source>
        <dbReference type="Proteomes" id="UP000694620"/>
    </source>
</evidence>
<keyword evidence="5" id="KW-1185">Reference proteome</keyword>